<evidence type="ECO:0000256" key="1">
    <source>
        <dbReference type="SAM" id="Coils"/>
    </source>
</evidence>
<dbReference type="Proteomes" id="UP001228139">
    <property type="component" value="Chromosome"/>
</dbReference>
<dbReference type="EMBL" id="CP132353">
    <property type="protein sequence ID" value="WLS78035.1"/>
    <property type="molecule type" value="Genomic_DNA"/>
</dbReference>
<proteinExistence type="predicted"/>
<feature type="domain" description="DUF3251" evidence="3">
    <location>
        <begin position="25"/>
        <end position="180"/>
    </location>
</feature>
<evidence type="ECO:0000259" key="3">
    <source>
        <dbReference type="Pfam" id="PF11622"/>
    </source>
</evidence>
<keyword evidence="5" id="KW-1185">Reference proteome</keyword>
<keyword evidence="1" id="KW-0175">Coiled coil</keyword>
<dbReference type="KEGG" id="epi:Q3V30_16405"/>
<dbReference type="RefSeq" id="WP_306207490.1">
    <property type="nucleotide sequence ID" value="NZ_CP132353.1"/>
</dbReference>
<protein>
    <submittedName>
        <fullName evidence="4">DUF3251 domain-containing protein</fullName>
    </submittedName>
</protein>
<reference evidence="4 5" key="1">
    <citation type="submission" date="2023-07" db="EMBL/GenBank/DDBJ databases">
        <title>Pathogenic bacteria of pear tree diseases.</title>
        <authorList>
            <person name="Zhang Z."/>
            <person name="He L."/>
            <person name="Huang R."/>
        </authorList>
    </citation>
    <scope>NUCLEOTIDE SEQUENCE [LARGE SCALE GENOMIC DNA]</scope>
    <source>
        <strain evidence="4 5">DE2</strain>
    </source>
</reference>
<accession>A0AA50HPH6</accession>
<dbReference type="AlphaFoldDB" id="A0AA50HPH6"/>
<dbReference type="InterPro" id="IPR021658">
    <property type="entry name" value="DUF3251"/>
</dbReference>
<sequence length="187" mass="20110">MAIDVKMKPLWAMAALILAGCTTPAQQPELNKLHNQVGKLNTEMRQLTTQAASLEQQNMLNSGSESGAWLLPATNTAVPLKSQLGEVRLSLSHVESEANGTRAVLHIRSAAENTLPAFSFQIEWGEMDATTGKPLQAVSQSQAISIADSLLPRSEITVPLRLSNISPEQLGYLRVHDIVAKNAPPAP</sequence>
<keyword evidence="2" id="KW-0732">Signal</keyword>
<dbReference type="PROSITE" id="PS51257">
    <property type="entry name" value="PROKAR_LIPOPROTEIN"/>
    <property type="match status" value="1"/>
</dbReference>
<gene>
    <name evidence="4" type="ORF">Q3V30_16405</name>
</gene>
<feature type="coiled-coil region" evidence="1">
    <location>
        <begin position="30"/>
        <end position="57"/>
    </location>
</feature>
<name>A0AA50HPH6_9GAMM</name>
<dbReference type="NCBIfam" id="NF008575">
    <property type="entry name" value="PRK11530.1"/>
    <property type="match status" value="1"/>
</dbReference>
<evidence type="ECO:0000313" key="4">
    <source>
        <dbReference type="EMBL" id="WLS78035.1"/>
    </source>
</evidence>
<feature type="chain" id="PRO_5041456203" evidence="2">
    <location>
        <begin position="28"/>
        <end position="187"/>
    </location>
</feature>
<feature type="signal peptide" evidence="2">
    <location>
        <begin position="1"/>
        <end position="27"/>
    </location>
</feature>
<evidence type="ECO:0000313" key="5">
    <source>
        <dbReference type="Proteomes" id="UP001228139"/>
    </source>
</evidence>
<dbReference type="Pfam" id="PF11622">
    <property type="entry name" value="DUF3251"/>
    <property type="match status" value="1"/>
</dbReference>
<dbReference type="InterPro" id="IPR037125">
    <property type="entry name" value="YajI-like_sf"/>
</dbReference>
<organism evidence="4 5">
    <name type="scientific">Erwinia pyri</name>
    <dbReference type="NCBI Taxonomy" id="3062598"/>
    <lineage>
        <taxon>Bacteria</taxon>
        <taxon>Pseudomonadati</taxon>
        <taxon>Pseudomonadota</taxon>
        <taxon>Gammaproteobacteria</taxon>
        <taxon>Enterobacterales</taxon>
        <taxon>Erwiniaceae</taxon>
        <taxon>Erwinia</taxon>
    </lineage>
</organism>
<dbReference type="Gene3D" id="2.60.40.1620">
    <property type="entry name" value="Lipoprotein YajI-like"/>
    <property type="match status" value="1"/>
</dbReference>
<evidence type="ECO:0000256" key="2">
    <source>
        <dbReference type="SAM" id="SignalP"/>
    </source>
</evidence>